<name>A0A1I8B7N8_MELHA</name>
<sequence length="92" mass="10677">NNSNREKELWNPEKAAAQLIGLQLQNPHAAQQNLLCLVGGKLKQTNNLNTSNNIIGQSPRPFRKQSGQFYCLDLDFRVYEKRKLIFKKYFIL</sequence>
<dbReference type="AlphaFoldDB" id="A0A1I8B7N8"/>
<dbReference type="Proteomes" id="UP000095281">
    <property type="component" value="Unplaced"/>
</dbReference>
<accession>A0A1I8B7N8</accession>
<keyword evidence="1" id="KW-1185">Reference proteome</keyword>
<proteinExistence type="predicted"/>
<reference evidence="2" key="1">
    <citation type="submission" date="2016-11" db="UniProtKB">
        <authorList>
            <consortium name="WormBaseParasite"/>
        </authorList>
    </citation>
    <scope>IDENTIFICATION</scope>
</reference>
<organism evidence="1 2">
    <name type="scientific">Meloidogyne hapla</name>
    <name type="common">Root-knot nematode worm</name>
    <dbReference type="NCBI Taxonomy" id="6305"/>
    <lineage>
        <taxon>Eukaryota</taxon>
        <taxon>Metazoa</taxon>
        <taxon>Ecdysozoa</taxon>
        <taxon>Nematoda</taxon>
        <taxon>Chromadorea</taxon>
        <taxon>Rhabditida</taxon>
        <taxon>Tylenchina</taxon>
        <taxon>Tylenchomorpha</taxon>
        <taxon>Tylenchoidea</taxon>
        <taxon>Meloidogynidae</taxon>
        <taxon>Meloidogyninae</taxon>
        <taxon>Meloidogyne</taxon>
    </lineage>
</organism>
<evidence type="ECO:0000313" key="2">
    <source>
        <dbReference type="WBParaSite" id="MhA1_Contig1556.frz3.gene1"/>
    </source>
</evidence>
<evidence type="ECO:0000313" key="1">
    <source>
        <dbReference type="Proteomes" id="UP000095281"/>
    </source>
</evidence>
<protein>
    <submittedName>
        <fullName evidence="2">Uncharacterized protein</fullName>
    </submittedName>
</protein>
<dbReference type="WBParaSite" id="MhA1_Contig1556.frz3.gene1">
    <property type="protein sequence ID" value="MhA1_Contig1556.frz3.gene1"/>
    <property type="gene ID" value="MhA1_Contig1556.frz3.gene1"/>
</dbReference>